<keyword evidence="1" id="KW-0472">Membrane</keyword>
<dbReference type="Pfam" id="PF07130">
    <property type="entry name" value="YebG"/>
    <property type="match status" value="1"/>
</dbReference>
<evidence type="ECO:0000313" key="2">
    <source>
        <dbReference type="EMBL" id="STP19569.1"/>
    </source>
</evidence>
<organism evidence="2 3">
    <name type="scientific">Escherichia coli</name>
    <dbReference type="NCBI Taxonomy" id="562"/>
    <lineage>
        <taxon>Bacteria</taxon>
        <taxon>Pseudomonadati</taxon>
        <taxon>Pseudomonadota</taxon>
        <taxon>Gammaproteobacteria</taxon>
        <taxon>Enterobacterales</taxon>
        <taxon>Enterobacteriaceae</taxon>
        <taxon>Escherichia</taxon>
    </lineage>
</organism>
<dbReference type="AlphaFoldDB" id="A0A377K5C4"/>
<sequence>MAVEVKYVVIREGEEKMSFTSKKEADAYDKMLDTADLLDTWLTNSPVQMEDEQREALSLWLAEQKDVLSTILKPANYRPHRSSVLNPKRKMPHTRPEATCAPDNFVPCFLLNHCAMEKNMKKRGAFLGLLLVSACASVFAANNETSKSVTFPKCEGLDAAGNCRERKT</sequence>
<dbReference type="Proteomes" id="UP000254181">
    <property type="component" value="Unassembled WGS sequence"/>
</dbReference>
<dbReference type="InterPro" id="IPR009813">
    <property type="entry name" value="Uncharacterised_YebG"/>
</dbReference>
<keyword evidence="1" id="KW-0812">Transmembrane</keyword>
<dbReference type="InterPro" id="IPR038627">
    <property type="entry name" value="YebG-like_sf"/>
</dbReference>
<evidence type="ECO:0000313" key="3">
    <source>
        <dbReference type="Proteomes" id="UP000254181"/>
    </source>
</evidence>
<proteinExistence type="predicted"/>
<accession>A0A377K5C4</accession>
<reference evidence="2 3" key="1">
    <citation type="submission" date="2018-06" db="EMBL/GenBank/DDBJ databases">
        <authorList>
            <consortium name="Pathogen Informatics"/>
            <person name="Doyle S."/>
        </authorList>
    </citation>
    <scope>NUCLEOTIDE SEQUENCE [LARGE SCALE GENOMIC DNA]</scope>
    <source>
        <strain evidence="2 3">NCTC9075</strain>
    </source>
</reference>
<dbReference type="Gene3D" id="1.10.10.710">
    <property type="entry name" value="PSPTO_1197 like"/>
    <property type="match status" value="1"/>
</dbReference>
<evidence type="ECO:0000256" key="1">
    <source>
        <dbReference type="SAM" id="Phobius"/>
    </source>
</evidence>
<protein>
    <submittedName>
        <fullName evidence="2">DNA damage-inducible protein YebG</fullName>
    </submittedName>
</protein>
<feature type="transmembrane region" description="Helical" evidence="1">
    <location>
        <begin position="125"/>
        <end position="142"/>
    </location>
</feature>
<name>A0A377K5C4_ECOLX</name>
<gene>
    <name evidence="2" type="primary">yebF_1</name>
    <name evidence="2" type="ORF">NCTC9075_02993</name>
</gene>
<keyword evidence="1" id="KW-1133">Transmembrane helix</keyword>
<dbReference type="EMBL" id="UGEM01000004">
    <property type="protein sequence ID" value="STP19569.1"/>
    <property type="molecule type" value="Genomic_DNA"/>
</dbReference>
<dbReference type="NCBIfam" id="NF007475">
    <property type="entry name" value="PRK10061.1"/>
    <property type="match status" value="1"/>
</dbReference>